<organism evidence="2">
    <name type="scientific">Picocystis salinarum</name>
    <dbReference type="NCBI Taxonomy" id="88271"/>
    <lineage>
        <taxon>Eukaryota</taxon>
        <taxon>Viridiplantae</taxon>
        <taxon>Chlorophyta</taxon>
        <taxon>Picocystophyceae</taxon>
        <taxon>Picocystales</taxon>
        <taxon>Picocystaceae</taxon>
        <taxon>Picocystis</taxon>
    </lineage>
</organism>
<feature type="transmembrane region" description="Helical" evidence="1">
    <location>
        <begin position="262"/>
        <end position="278"/>
    </location>
</feature>
<keyword evidence="1" id="KW-0812">Transmembrane</keyword>
<sequence>MRHEGNPRTTSTMRHGHAHVCAPVRVGVRPTKLVARSGGGPSVDDDGQDERRLVRASRRWEAGKKDGVDEDEIVAKELRLDSAAEMTDVQAKYKEKIKGKLSEKAKELKGREANARKVFQMGQDAYERGAYQQSADIFEYALENVTKPNSMVGGEIQLWLALSYDALGKYEDCLNLYRSLEKEHPSQDIKKRAAELRFILEAPKLEIGEDERVKIPIMDDSSGYDDRRFSSTKRPASRRRELTLEERFLENYQPPKVVSNRYFWVALMAVLAFLAVYSRRMVSFPP</sequence>
<dbReference type="PANTHER" id="PTHR36761:SF2">
    <property type="entry name" value="ORF03 PROTEIN"/>
    <property type="match status" value="1"/>
</dbReference>
<dbReference type="AlphaFoldDB" id="A0A7S3UC70"/>
<evidence type="ECO:0000256" key="1">
    <source>
        <dbReference type="SAM" id="Phobius"/>
    </source>
</evidence>
<proteinExistence type="predicted"/>
<dbReference type="EMBL" id="HBIS01003070">
    <property type="protein sequence ID" value="CAE0608938.1"/>
    <property type="molecule type" value="Transcribed_RNA"/>
</dbReference>
<name>A0A7S3UC70_9CHLO</name>
<evidence type="ECO:0000313" key="2">
    <source>
        <dbReference type="EMBL" id="CAE0608938.1"/>
    </source>
</evidence>
<dbReference type="PANTHER" id="PTHR36761">
    <property type="entry name" value="ORF03 PROTEIN"/>
    <property type="match status" value="1"/>
</dbReference>
<dbReference type="InterPro" id="IPR011990">
    <property type="entry name" value="TPR-like_helical_dom_sf"/>
</dbReference>
<reference evidence="2" key="1">
    <citation type="submission" date="2021-01" db="EMBL/GenBank/DDBJ databases">
        <authorList>
            <person name="Corre E."/>
            <person name="Pelletier E."/>
            <person name="Niang G."/>
            <person name="Scheremetjew M."/>
            <person name="Finn R."/>
            <person name="Kale V."/>
            <person name="Holt S."/>
            <person name="Cochrane G."/>
            <person name="Meng A."/>
            <person name="Brown T."/>
            <person name="Cohen L."/>
        </authorList>
    </citation>
    <scope>NUCLEOTIDE SEQUENCE</scope>
    <source>
        <strain evidence="2">CCMP1897</strain>
    </source>
</reference>
<dbReference type="SUPFAM" id="SSF48452">
    <property type="entry name" value="TPR-like"/>
    <property type="match status" value="1"/>
</dbReference>
<protein>
    <submittedName>
        <fullName evidence="2">Uncharacterized protein</fullName>
    </submittedName>
</protein>
<keyword evidence="1" id="KW-0472">Membrane</keyword>
<accession>A0A7S3UC70</accession>
<keyword evidence="1" id="KW-1133">Transmembrane helix</keyword>
<dbReference type="Gene3D" id="1.25.40.10">
    <property type="entry name" value="Tetratricopeptide repeat domain"/>
    <property type="match status" value="1"/>
</dbReference>
<gene>
    <name evidence="2" type="ORF">PSAL00342_LOCUS2757</name>
</gene>